<feature type="compositionally biased region" description="Basic and acidic residues" evidence="1">
    <location>
        <begin position="51"/>
        <end position="65"/>
    </location>
</feature>
<organism evidence="3 4">
    <name type="scientific">Afipia felis</name>
    <name type="common">Cat scratch disease bacillus</name>
    <dbReference type="NCBI Taxonomy" id="1035"/>
    <lineage>
        <taxon>Bacteria</taxon>
        <taxon>Pseudomonadati</taxon>
        <taxon>Pseudomonadota</taxon>
        <taxon>Alphaproteobacteria</taxon>
        <taxon>Hyphomicrobiales</taxon>
        <taxon>Nitrobacteraceae</taxon>
        <taxon>Afipia</taxon>
    </lineage>
</organism>
<keyword evidence="4" id="KW-1185">Reference proteome</keyword>
<feature type="chain" id="PRO_5001861265" evidence="2">
    <location>
        <begin position="23"/>
        <end position="176"/>
    </location>
</feature>
<sequence>MNKATLLAATAAIALIAIPALARDMVKTHSNVQMKSSKLHQHSVHHARTMRSGDRLARRGERDSNWNHRSGFWPAATAGAIAGGAIATADAIATAPFRAGYYDNGYYGRYDRPYGDVAYRSGYRYGGTYASMDEGFGVYNYDGTAIPGSPSFDARNGFTCRPGTIIKLNGQPTLCQ</sequence>
<dbReference type="OrthoDB" id="8265267at2"/>
<dbReference type="RefSeq" id="WP_009337629.1">
    <property type="nucleotide sequence ID" value="NZ_CCAZ020000001.1"/>
</dbReference>
<name>A0A090N6F6_AFIFE</name>
<evidence type="ECO:0000313" key="3">
    <source>
        <dbReference type="EMBL" id="CEG06768.1"/>
    </source>
</evidence>
<feature type="compositionally biased region" description="Basic residues" evidence="1">
    <location>
        <begin position="37"/>
        <end position="49"/>
    </location>
</feature>
<evidence type="ECO:0000256" key="1">
    <source>
        <dbReference type="SAM" id="MobiDB-lite"/>
    </source>
</evidence>
<feature type="signal peptide" evidence="2">
    <location>
        <begin position="1"/>
        <end position="22"/>
    </location>
</feature>
<dbReference type="AlphaFoldDB" id="A0A090N6F6"/>
<dbReference type="Proteomes" id="UP000035762">
    <property type="component" value="Unassembled WGS sequence"/>
</dbReference>
<comment type="caution">
    <text evidence="3">The sequence shown here is derived from an EMBL/GenBank/DDBJ whole genome shotgun (WGS) entry which is preliminary data.</text>
</comment>
<evidence type="ECO:0000256" key="2">
    <source>
        <dbReference type="SAM" id="SignalP"/>
    </source>
</evidence>
<dbReference type="EMBL" id="CCAZ020000001">
    <property type="protein sequence ID" value="CEG06768.1"/>
    <property type="molecule type" value="Genomic_DNA"/>
</dbReference>
<accession>A0A090N6F6</accession>
<reference evidence="3 4" key="1">
    <citation type="journal article" date="2014" name="Genome Announc.">
        <title>Genome Sequence of Afipia felis Strain 76713, Isolated in Hospital Water Using an Amoeba Co-Culture Procedure.</title>
        <authorList>
            <person name="Benamar S."/>
            <person name="La Scola B."/>
            <person name="Croce O."/>
        </authorList>
    </citation>
    <scope>NUCLEOTIDE SEQUENCE [LARGE SCALE GENOMIC DNA]</scope>
    <source>
        <strain evidence="3 4">76713</strain>
    </source>
</reference>
<proteinExistence type="predicted"/>
<keyword evidence="2" id="KW-0732">Signal</keyword>
<gene>
    <name evidence="3" type="ORF">BN961_00138</name>
</gene>
<protein>
    <submittedName>
        <fullName evidence="3">Uncharacterized protein</fullName>
    </submittedName>
</protein>
<feature type="region of interest" description="Disordered" evidence="1">
    <location>
        <begin position="34"/>
        <end position="65"/>
    </location>
</feature>
<evidence type="ECO:0000313" key="4">
    <source>
        <dbReference type="Proteomes" id="UP000035762"/>
    </source>
</evidence>